<reference evidence="6" key="1">
    <citation type="journal article" date="2020" name="Biotechnol. Biofuels">
        <title>New insights from the biogas microbiome by comprehensive genome-resolved metagenomics of nearly 1600 species originating from multiple anaerobic digesters.</title>
        <authorList>
            <person name="Campanaro S."/>
            <person name="Treu L."/>
            <person name="Rodriguez-R L.M."/>
            <person name="Kovalovszki A."/>
            <person name="Ziels R.M."/>
            <person name="Maus I."/>
            <person name="Zhu X."/>
            <person name="Kougias P.G."/>
            <person name="Basile A."/>
            <person name="Luo G."/>
            <person name="Schluter A."/>
            <person name="Konstantinidis K.T."/>
            <person name="Angelidaki I."/>
        </authorList>
    </citation>
    <scope>NUCLEOTIDE SEQUENCE</scope>
    <source>
        <strain evidence="6">AS06rmzACSIP_7</strain>
    </source>
</reference>
<evidence type="ECO:0000256" key="4">
    <source>
        <dbReference type="ARBA" id="ARBA00023014"/>
    </source>
</evidence>
<keyword evidence="2" id="KW-0560">Oxidoreductase</keyword>
<evidence type="ECO:0000313" key="7">
    <source>
        <dbReference type="Proteomes" id="UP000777265"/>
    </source>
</evidence>
<evidence type="ECO:0000256" key="1">
    <source>
        <dbReference type="ARBA" id="ARBA00022723"/>
    </source>
</evidence>
<dbReference type="GO" id="GO:0046872">
    <property type="term" value="F:metal ion binding"/>
    <property type="evidence" value="ECO:0007669"/>
    <property type="project" value="UniProtKB-KW"/>
</dbReference>
<dbReference type="EMBL" id="JAAYEE010000097">
    <property type="protein sequence ID" value="NLW34980.1"/>
    <property type="molecule type" value="Genomic_DNA"/>
</dbReference>
<dbReference type="GO" id="GO:0016491">
    <property type="term" value="F:oxidoreductase activity"/>
    <property type="evidence" value="ECO:0007669"/>
    <property type="project" value="UniProtKB-KW"/>
</dbReference>
<keyword evidence="3" id="KW-0408">Iron</keyword>
<accession>A0A351TZS4</accession>
<dbReference type="STRING" id="909663.GCA_000512235_00999"/>
<evidence type="ECO:0000256" key="3">
    <source>
        <dbReference type="ARBA" id="ARBA00023004"/>
    </source>
</evidence>
<sequence>MAEEVKRDIPEIVGFACSFCSFKASEMAGSLRMKYPEGITIIQVPCSSRVDPAFVIKALFEGADGVFVAGCHPGDCHFIKGNYYTRRKIAALKEMFKAFSMDKKIKLFWVSASEARRFVEKVEHMYKEIKEGSGNEGKKG</sequence>
<evidence type="ECO:0000256" key="2">
    <source>
        <dbReference type="ARBA" id="ARBA00023002"/>
    </source>
</evidence>
<gene>
    <name evidence="6" type="ORF">GXY80_05780</name>
</gene>
<comment type="caution">
    <text evidence="6">The sequence shown here is derived from an EMBL/GenBank/DDBJ whole genome shotgun (WGS) entry which is preliminary data.</text>
</comment>
<name>A0A351TZS4_9BACT</name>
<organism evidence="6 7">
    <name type="scientific">Syntrophorhabdus aromaticivorans</name>
    <dbReference type="NCBI Taxonomy" id="328301"/>
    <lineage>
        <taxon>Bacteria</taxon>
        <taxon>Pseudomonadati</taxon>
        <taxon>Thermodesulfobacteriota</taxon>
        <taxon>Syntrophorhabdia</taxon>
        <taxon>Syntrophorhabdales</taxon>
        <taxon>Syntrophorhabdaceae</taxon>
        <taxon>Syntrophorhabdus</taxon>
    </lineage>
</organism>
<keyword evidence="1" id="KW-0479">Metal-binding</keyword>
<keyword evidence="4" id="KW-0411">Iron-sulfur</keyword>
<dbReference type="InterPro" id="IPR003813">
    <property type="entry name" value="MvhD/FlpD"/>
</dbReference>
<dbReference type="Pfam" id="PF02662">
    <property type="entry name" value="FlpD"/>
    <property type="match status" value="1"/>
</dbReference>
<protein>
    <submittedName>
        <fullName evidence="6">Hydrogenase iron-sulfur subunit</fullName>
    </submittedName>
</protein>
<feature type="domain" description="F420-non-reducing hydrogenase iron-sulfur subunit D" evidence="5">
    <location>
        <begin position="12"/>
        <end position="131"/>
    </location>
</feature>
<reference evidence="6" key="2">
    <citation type="submission" date="2020-01" db="EMBL/GenBank/DDBJ databases">
        <authorList>
            <person name="Campanaro S."/>
        </authorList>
    </citation>
    <scope>NUCLEOTIDE SEQUENCE</scope>
    <source>
        <strain evidence="6">AS06rmzACSIP_7</strain>
    </source>
</reference>
<evidence type="ECO:0000313" key="6">
    <source>
        <dbReference type="EMBL" id="NLW34980.1"/>
    </source>
</evidence>
<proteinExistence type="predicted"/>
<dbReference type="GO" id="GO:0051536">
    <property type="term" value="F:iron-sulfur cluster binding"/>
    <property type="evidence" value="ECO:0007669"/>
    <property type="project" value="UniProtKB-KW"/>
</dbReference>
<evidence type="ECO:0000259" key="5">
    <source>
        <dbReference type="Pfam" id="PF02662"/>
    </source>
</evidence>
<dbReference type="Proteomes" id="UP000777265">
    <property type="component" value="Unassembled WGS sequence"/>
</dbReference>
<dbReference type="AlphaFoldDB" id="A0A351TZS4"/>